<dbReference type="Pfam" id="PF15461">
    <property type="entry name" value="BCD"/>
    <property type="match status" value="1"/>
</dbReference>
<dbReference type="EMBL" id="KT201086">
    <property type="protein sequence ID" value="ALS56063.1"/>
    <property type="molecule type" value="Genomic_DNA"/>
</dbReference>
<keyword evidence="1" id="KW-0812">Transmembrane</keyword>
<dbReference type="NCBIfam" id="TIGR03753">
    <property type="entry name" value="blh_monoox"/>
    <property type="match status" value="1"/>
</dbReference>
<feature type="transmembrane region" description="Helical" evidence="1">
    <location>
        <begin position="154"/>
        <end position="176"/>
    </location>
</feature>
<keyword evidence="1" id="KW-1133">Transmembrane helix</keyword>
<keyword evidence="1" id="KW-0472">Membrane</keyword>
<organism evidence="2">
    <name type="scientific">uncultured bacterium EIL80B09</name>
    <dbReference type="NCBI Taxonomy" id="1768206"/>
    <lineage>
        <taxon>Bacteria</taxon>
        <taxon>environmental samples</taxon>
    </lineage>
</organism>
<proteinExistence type="predicted"/>
<protein>
    <submittedName>
        <fullName evidence="2">Putative blh beta-carotene dioxygenase</fullName>
    </submittedName>
</protein>
<keyword evidence="2" id="KW-0560">Oxidoreductase</keyword>
<evidence type="ECO:0000256" key="1">
    <source>
        <dbReference type="SAM" id="Phobius"/>
    </source>
</evidence>
<name>A0A0U2VXN5_9BACT</name>
<dbReference type="AlphaFoldDB" id="A0A0U2VXN5"/>
<sequence>MIDSYLQVIIILVFGVPHGAADTYLAKKIGLTCNLFKTILFIAGYIMVAFLFFAVWYLNSLLFLFIFFMISVYHFSNDHYFNSRVLERLSSHSIILFASFITKENEVYTILRSLLKSDAETVLFVHSIQFIFYLSFIIYLNLFFMSSKKVLLEVFVMLAVSIVLNPIWYFTVYFCFLHSFKNFRSIFYLIGPNIKNYFSMFFNTILVYIVFVITFIFHEKGLFALEEIVIRNMFILLACLSVPHILFQEIIKKNLTKNFKSNTV</sequence>
<dbReference type="InterPro" id="IPR022270">
    <property type="entry name" value="Blh_diox"/>
</dbReference>
<accession>A0A0U2VXN5</accession>
<feature type="transmembrane region" description="Helical" evidence="1">
    <location>
        <begin position="62"/>
        <end position="81"/>
    </location>
</feature>
<dbReference type="GO" id="GO:0016702">
    <property type="term" value="F:oxidoreductase activity, acting on single donors with incorporation of molecular oxygen, incorporation of two atoms of oxygen"/>
    <property type="evidence" value="ECO:0007669"/>
    <property type="project" value="InterPro"/>
</dbReference>
<feature type="transmembrane region" description="Helical" evidence="1">
    <location>
        <begin position="229"/>
        <end position="247"/>
    </location>
</feature>
<reference evidence="2" key="1">
    <citation type="journal article" date="2016" name="ISME J.">
        <title>Functional metagenomic screen reveals new and diverse microbial rhodopsins.</title>
        <authorList>
            <person name="Pushkarev A."/>
            <person name="Beja O."/>
        </authorList>
    </citation>
    <scope>NUCLEOTIDE SEQUENCE</scope>
</reference>
<feature type="transmembrane region" description="Helical" evidence="1">
    <location>
        <begin position="122"/>
        <end position="142"/>
    </location>
</feature>
<evidence type="ECO:0000313" key="2">
    <source>
        <dbReference type="EMBL" id="ALS56063.1"/>
    </source>
</evidence>
<keyword evidence="2" id="KW-0223">Dioxygenase</keyword>
<feature type="transmembrane region" description="Helical" evidence="1">
    <location>
        <begin position="6"/>
        <end position="26"/>
    </location>
</feature>
<feature type="transmembrane region" description="Helical" evidence="1">
    <location>
        <begin position="197"/>
        <end position="217"/>
    </location>
</feature>